<feature type="chain" id="PRO_5039270481" description="Secreted protein" evidence="2">
    <location>
        <begin position="28"/>
        <end position="135"/>
    </location>
</feature>
<feature type="signal peptide" evidence="2">
    <location>
        <begin position="1"/>
        <end position="27"/>
    </location>
</feature>
<keyword evidence="2" id="KW-0732">Signal</keyword>
<evidence type="ECO:0000256" key="1">
    <source>
        <dbReference type="SAM" id="MobiDB-lite"/>
    </source>
</evidence>
<evidence type="ECO:0000313" key="4">
    <source>
        <dbReference type="Proteomes" id="UP000565711"/>
    </source>
</evidence>
<name>A0A846Y0G8_9NOCA</name>
<dbReference type="PROSITE" id="PS51318">
    <property type="entry name" value="TAT"/>
    <property type="match status" value="1"/>
</dbReference>
<dbReference type="RefSeq" id="WP_067880616.1">
    <property type="nucleotide sequence ID" value="NZ_JAAXOP010000007.1"/>
</dbReference>
<accession>A0A846Y0G8</accession>
<dbReference type="EMBL" id="JAAXOP010000007">
    <property type="protein sequence ID" value="NKY51404.1"/>
    <property type="molecule type" value="Genomic_DNA"/>
</dbReference>
<dbReference type="InterPro" id="IPR006311">
    <property type="entry name" value="TAT_signal"/>
</dbReference>
<protein>
    <recommendedName>
        <fullName evidence="5">Secreted protein</fullName>
    </recommendedName>
</protein>
<dbReference type="AlphaFoldDB" id="A0A846Y0G8"/>
<reference evidence="3 4" key="1">
    <citation type="submission" date="2020-04" db="EMBL/GenBank/DDBJ databases">
        <title>MicrobeNet Type strains.</title>
        <authorList>
            <person name="Nicholson A.C."/>
        </authorList>
    </citation>
    <scope>NUCLEOTIDE SEQUENCE [LARGE SCALE GENOMIC DNA]</scope>
    <source>
        <strain evidence="3 4">JCM 12354</strain>
    </source>
</reference>
<dbReference type="Proteomes" id="UP000565711">
    <property type="component" value="Unassembled WGS sequence"/>
</dbReference>
<feature type="region of interest" description="Disordered" evidence="1">
    <location>
        <begin position="98"/>
        <end position="135"/>
    </location>
</feature>
<proteinExistence type="predicted"/>
<gene>
    <name evidence="3" type="ORF">HGA08_14360</name>
</gene>
<evidence type="ECO:0000313" key="3">
    <source>
        <dbReference type="EMBL" id="NKY51404.1"/>
    </source>
</evidence>
<organism evidence="3 4">
    <name type="scientific">Nocardia vermiculata</name>
    <dbReference type="NCBI Taxonomy" id="257274"/>
    <lineage>
        <taxon>Bacteria</taxon>
        <taxon>Bacillati</taxon>
        <taxon>Actinomycetota</taxon>
        <taxon>Actinomycetes</taxon>
        <taxon>Mycobacteriales</taxon>
        <taxon>Nocardiaceae</taxon>
        <taxon>Nocardia</taxon>
    </lineage>
</organism>
<feature type="compositionally biased region" description="Basic and acidic residues" evidence="1">
    <location>
        <begin position="111"/>
        <end position="135"/>
    </location>
</feature>
<evidence type="ECO:0000256" key="2">
    <source>
        <dbReference type="SAM" id="SignalP"/>
    </source>
</evidence>
<comment type="caution">
    <text evidence="3">The sequence shown here is derived from an EMBL/GenBank/DDBJ whole genome shotgun (WGS) entry which is preliminary data.</text>
</comment>
<keyword evidence="4" id="KW-1185">Reference proteome</keyword>
<sequence length="135" mass="14486">MSTPERTTRRRSIVVAAVTGLAAVAVSTTIGAGAAQARPREASCTPVPVDSRVDITCTNTDVGPASAGVMVVCSDLRVLTREERIRPEATIELSLDCGPAAHPVSWNANAKSDHERDRERDADIDRERRSAHNQL</sequence>
<evidence type="ECO:0008006" key="5">
    <source>
        <dbReference type="Google" id="ProtNLM"/>
    </source>
</evidence>